<dbReference type="Proteomes" id="UP000193689">
    <property type="component" value="Unassembled WGS sequence"/>
</dbReference>
<dbReference type="SUPFAM" id="SSF54909">
    <property type="entry name" value="Dimeric alpha+beta barrel"/>
    <property type="match status" value="1"/>
</dbReference>
<dbReference type="EMBL" id="MCFJ01000025">
    <property type="protein sequence ID" value="ORY55864.1"/>
    <property type="molecule type" value="Genomic_DNA"/>
</dbReference>
<dbReference type="GeneID" id="63775174"/>
<sequence>MSAITERISISIQGTVEELKIPLKPFLQVLKEQPGYIRTRWGPQFEDMQKLELLLDWESIEACETFKSSPQFAERMVEMKPLLAGVPTIYYISFVPYALDDVIDSVVVEAITFTDCSAATGDTIRVKVEKARGLSGCTDLVSGLAQGDNAAGNFVAMVGWESLEKSKEADKGYTEGAADVHHVNYNFPVEGFRGL</sequence>
<organism evidence="1 2">
    <name type="scientific">Pseudomassariella vexata</name>
    <dbReference type="NCBI Taxonomy" id="1141098"/>
    <lineage>
        <taxon>Eukaryota</taxon>
        <taxon>Fungi</taxon>
        <taxon>Dikarya</taxon>
        <taxon>Ascomycota</taxon>
        <taxon>Pezizomycotina</taxon>
        <taxon>Sordariomycetes</taxon>
        <taxon>Xylariomycetidae</taxon>
        <taxon>Amphisphaeriales</taxon>
        <taxon>Pseudomassariaceae</taxon>
        <taxon>Pseudomassariella</taxon>
    </lineage>
</organism>
<evidence type="ECO:0000313" key="1">
    <source>
        <dbReference type="EMBL" id="ORY55864.1"/>
    </source>
</evidence>
<dbReference type="InParanoid" id="A0A1Y2D9L2"/>
<dbReference type="STRING" id="1141098.A0A1Y2D9L2"/>
<name>A0A1Y2D9L2_9PEZI</name>
<proteinExistence type="predicted"/>
<reference evidence="1 2" key="1">
    <citation type="submission" date="2016-07" db="EMBL/GenBank/DDBJ databases">
        <title>Pervasive Adenine N6-methylation of Active Genes in Fungi.</title>
        <authorList>
            <consortium name="DOE Joint Genome Institute"/>
            <person name="Mondo S.J."/>
            <person name="Dannebaum R.O."/>
            <person name="Kuo R.C."/>
            <person name="Labutti K."/>
            <person name="Haridas S."/>
            <person name="Kuo A."/>
            <person name="Salamov A."/>
            <person name="Ahrendt S.R."/>
            <person name="Lipzen A."/>
            <person name="Sullivan W."/>
            <person name="Andreopoulos W.B."/>
            <person name="Clum A."/>
            <person name="Lindquist E."/>
            <person name="Daum C."/>
            <person name="Ramamoorthy G.K."/>
            <person name="Gryganskyi A."/>
            <person name="Culley D."/>
            <person name="Magnuson J.K."/>
            <person name="James T.Y."/>
            <person name="O'Malley M.A."/>
            <person name="Stajich J.E."/>
            <person name="Spatafora J.W."/>
            <person name="Visel A."/>
            <person name="Grigoriev I.V."/>
        </authorList>
    </citation>
    <scope>NUCLEOTIDE SEQUENCE [LARGE SCALE GENOMIC DNA]</scope>
    <source>
        <strain evidence="1 2">CBS 129021</strain>
    </source>
</reference>
<dbReference type="InterPro" id="IPR011008">
    <property type="entry name" value="Dimeric_a/b-barrel"/>
</dbReference>
<gene>
    <name evidence="1" type="ORF">BCR38DRAFT_414723</name>
</gene>
<evidence type="ECO:0008006" key="3">
    <source>
        <dbReference type="Google" id="ProtNLM"/>
    </source>
</evidence>
<protein>
    <recommendedName>
        <fullName evidence="3">ABM domain-containing protein</fullName>
    </recommendedName>
</protein>
<dbReference type="AlphaFoldDB" id="A0A1Y2D9L2"/>
<keyword evidence="2" id="KW-1185">Reference proteome</keyword>
<dbReference type="OrthoDB" id="3830579at2759"/>
<comment type="caution">
    <text evidence="1">The sequence shown here is derived from an EMBL/GenBank/DDBJ whole genome shotgun (WGS) entry which is preliminary data.</text>
</comment>
<evidence type="ECO:0000313" key="2">
    <source>
        <dbReference type="Proteomes" id="UP000193689"/>
    </source>
</evidence>
<dbReference type="Gene3D" id="3.30.70.100">
    <property type="match status" value="1"/>
</dbReference>
<dbReference type="RefSeq" id="XP_040709816.1">
    <property type="nucleotide sequence ID" value="XM_040858962.1"/>
</dbReference>
<accession>A0A1Y2D9L2</accession>